<reference evidence="1" key="1">
    <citation type="journal article" date="2022" name="bioRxiv">
        <title>Sequencing and chromosome-scale assembly of the giantPleurodeles waltlgenome.</title>
        <authorList>
            <person name="Brown T."/>
            <person name="Elewa A."/>
            <person name="Iarovenko S."/>
            <person name="Subramanian E."/>
            <person name="Araus A.J."/>
            <person name="Petzold A."/>
            <person name="Susuki M."/>
            <person name="Suzuki K.-i.T."/>
            <person name="Hayashi T."/>
            <person name="Toyoda A."/>
            <person name="Oliveira C."/>
            <person name="Osipova E."/>
            <person name="Leigh N.D."/>
            <person name="Simon A."/>
            <person name="Yun M.H."/>
        </authorList>
    </citation>
    <scope>NUCLEOTIDE SEQUENCE</scope>
    <source>
        <strain evidence="1">20211129_DDA</strain>
        <tissue evidence="1">Liver</tissue>
    </source>
</reference>
<sequence>MLLGYAPIRIGIAELCPSLRSWRLLVRDSSVSPGPTARFNLSSRIGDAGLHRRQVARVDLSPRVPPDVRCRCLQPRAPGCVGFRRVSVVASILLPALVRAGSR</sequence>
<comment type="caution">
    <text evidence="1">The sequence shown here is derived from an EMBL/GenBank/DDBJ whole genome shotgun (WGS) entry which is preliminary data.</text>
</comment>
<evidence type="ECO:0000313" key="2">
    <source>
        <dbReference type="Proteomes" id="UP001066276"/>
    </source>
</evidence>
<dbReference type="Proteomes" id="UP001066276">
    <property type="component" value="Chromosome 7"/>
</dbReference>
<dbReference type="AlphaFoldDB" id="A0AAV7P7J7"/>
<name>A0AAV7P7J7_PLEWA</name>
<evidence type="ECO:0000313" key="1">
    <source>
        <dbReference type="EMBL" id="KAJ1124186.1"/>
    </source>
</evidence>
<dbReference type="EMBL" id="JANPWB010000011">
    <property type="protein sequence ID" value="KAJ1124186.1"/>
    <property type="molecule type" value="Genomic_DNA"/>
</dbReference>
<accession>A0AAV7P7J7</accession>
<organism evidence="1 2">
    <name type="scientific">Pleurodeles waltl</name>
    <name type="common">Iberian ribbed newt</name>
    <dbReference type="NCBI Taxonomy" id="8319"/>
    <lineage>
        <taxon>Eukaryota</taxon>
        <taxon>Metazoa</taxon>
        <taxon>Chordata</taxon>
        <taxon>Craniata</taxon>
        <taxon>Vertebrata</taxon>
        <taxon>Euteleostomi</taxon>
        <taxon>Amphibia</taxon>
        <taxon>Batrachia</taxon>
        <taxon>Caudata</taxon>
        <taxon>Salamandroidea</taxon>
        <taxon>Salamandridae</taxon>
        <taxon>Pleurodelinae</taxon>
        <taxon>Pleurodeles</taxon>
    </lineage>
</organism>
<keyword evidence="2" id="KW-1185">Reference proteome</keyword>
<gene>
    <name evidence="1" type="ORF">NDU88_002647</name>
</gene>
<proteinExistence type="predicted"/>
<protein>
    <submittedName>
        <fullName evidence="1">Uncharacterized protein</fullName>
    </submittedName>
</protein>